<organism evidence="1">
    <name type="scientific">Tanacetum cinerariifolium</name>
    <name type="common">Dalmatian daisy</name>
    <name type="synonym">Chrysanthemum cinerariifolium</name>
    <dbReference type="NCBI Taxonomy" id="118510"/>
    <lineage>
        <taxon>Eukaryota</taxon>
        <taxon>Viridiplantae</taxon>
        <taxon>Streptophyta</taxon>
        <taxon>Embryophyta</taxon>
        <taxon>Tracheophyta</taxon>
        <taxon>Spermatophyta</taxon>
        <taxon>Magnoliopsida</taxon>
        <taxon>eudicotyledons</taxon>
        <taxon>Gunneridae</taxon>
        <taxon>Pentapetalae</taxon>
        <taxon>asterids</taxon>
        <taxon>campanulids</taxon>
        <taxon>Asterales</taxon>
        <taxon>Asteraceae</taxon>
        <taxon>Asteroideae</taxon>
        <taxon>Anthemideae</taxon>
        <taxon>Anthemidinae</taxon>
        <taxon>Tanacetum</taxon>
    </lineage>
</organism>
<gene>
    <name evidence="1" type="ORF">Tci_932827</name>
</gene>
<comment type="caution">
    <text evidence="1">The sequence shown here is derived from an EMBL/GenBank/DDBJ whole genome shotgun (WGS) entry which is preliminary data.</text>
</comment>
<reference evidence="1" key="1">
    <citation type="journal article" date="2019" name="Sci. Rep.">
        <title>Draft genome of Tanacetum cinerariifolium, the natural source of mosquito coil.</title>
        <authorList>
            <person name="Yamashiro T."/>
            <person name="Shiraishi A."/>
            <person name="Satake H."/>
            <person name="Nakayama K."/>
        </authorList>
    </citation>
    <scope>NUCLEOTIDE SEQUENCE</scope>
</reference>
<name>A0A699XSA3_TANCI</name>
<feature type="non-terminal residue" evidence="1">
    <location>
        <position position="61"/>
    </location>
</feature>
<proteinExistence type="predicted"/>
<accession>A0A699XSA3</accession>
<dbReference type="EMBL" id="BKCJ011883546">
    <property type="protein sequence ID" value="GFD60858.1"/>
    <property type="molecule type" value="Genomic_DNA"/>
</dbReference>
<sequence length="61" mass="6424">VLHVLEHAEPNPAKTTHSVFSMDRKEILGAVDEAWLKKGSPVVGDPGAYVVPMGRAIGTSG</sequence>
<feature type="non-terminal residue" evidence="1">
    <location>
        <position position="1"/>
    </location>
</feature>
<dbReference type="AlphaFoldDB" id="A0A699XSA3"/>
<protein>
    <submittedName>
        <fullName evidence="1">Uncharacterized protein</fullName>
    </submittedName>
</protein>
<evidence type="ECO:0000313" key="1">
    <source>
        <dbReference type="EMBL" id="GFD60858.1"/>
    </source>
</evidence>